<evidence type="ECO:0000313" key="7">
    <source>
        <dbReference type="Proteomes" id="UP001250662"/>
    </source>
</evidence>
<dbReference type="EMBL" id="JAVRHU010000001">
    <property type="protein sequence ID" value="MDT0621045.1"/>
    <property type="molecule type" value="Genomic_DNA"/>
</dbReference>
<dbReference type="PANTHER" id="PTHR30329:SF21">
    <property type="entry name" value="LIPOPROTEIN YIAD-RELATED"/>
    <property type="match status" value="1"/>
</dbReference>
<dbReference type="CDD" id="cd07185">
    <property type="entry name" value="OmpA_C-like"/>
    <property type="match status" value="1"/>
</dbReference>
<evidence type="ECO:0000256" key="1">
    <source>
        <dbReference type="ARBA" id="ARBA00004442"/>
    </source>
</evidence>
<dbReference type="PANTHER" id="PTHR30329">
    <property type="entry name" value="STATOR ELEMENT OF FLAGELLAR MOTOR COMPLEX"/>
    <property type="match status" value="1"/>
</dbReference>
<comment type="caution">
    <text evidence="6">The sequence shown here is derived from an EMBL/GenBank/DDBJ whole genome shotgun (WGS) entry which is preliminary data.</text>
</comment>
<organism evidence="6 7">
    <name type="scientific">Croceitalea vernalis</name>
    <dbReference type="NCBI Taxonomy" id="3075599"/>
    <lineage>
        <taxon>Bacteria</taxon>
        <taxon>Pseudomonadati</taxon>
        <taxon>Bacteroidota</taxon>
        <taxon>Flavobacteriia</taxon>
        <taxon>Flavobacteriales</taxon>
        <taxon>Flavobacteriaceae</taxon>
        <taxon>Croceitalea</taxon>
    </lineage>
</organism>
<dbReference type="PRINTS" id="PR01021">
    <property type="entry name" value="OMPADOMAIN"/>
</dbReference>
<dbReference type="Gene3D" id="3.30.1330.60">
    <property type="entry name" value="OmpA-like domain"/>
    <property type="match status" value="1"/>
</dbReference>
<dbReference type="Pfam" id="PF07676">
    <property type="entry name" value="PD40"/>
    <property type="match status" value="1"/>
</dbReference>
<keyword evidence="7" id="KW-1185">Reference proteome</keyword>
<protein>
    <submittedName>
        <fullName evidence="6">OmpA family protein</fullName>
    </submittedName>
</protein>
<gene>
    <name evidence="6" type="ORF">RM520_05380</name>
</gene>
<dbReference type="Gene3D" id="2.60.40.1120">
    <property type="entry name" value="Carboxypeptidase-like, regulatory domain"/>
    <property type="match status" value="1"/>
</dbReference>
<evidence type="ECO:0000256" key="2">
    <source>
        <dbReference type="ARBA" id="ARBA00023136"/>
    </source>
</evidence>
<evidence type="ECO:0000256" key="4">
    <source>
        <dbReference type="PROSITE-ProRule" id="PRU00473"/>
    </source>
</evidence>
<dbReference type="InterPro" id="IPR006664">
    <property type="entry name" value="OMP_bac"/>
</dbReference>
<dbReference type="RefSeq" id="WP_311384677.1">
    <property type="nucleotide sequence ID" value="NZ_JAVRHU010000001.1"/>
</dbReference>
<name>A0ABU3BFU9_9FLAO</name>
<keyword evidence="3" id="KW-0998">Cell outer membrane</keyword>
<comment type="subcellular location">
    <subcellularLocation>
        <location evidence="1">Cell outer membrane</location>
    </subcellularLocation>
</comment>
<sequence length="644" mass="72947">MKNTLSLIIFFFVFIGALAQNKKSKADNYFFQYSYSEAIEAYENDISKGILLSPKQNLNLADSYFQERNFEKASEMYLQYFSNDTIVDNFRLNRLLRAFSETSEKGKVKEFLTTKGLNLNSELLENAEFNNDLLATDSNISELDFQIFNLEANSIQSDFSPSFYENELLFTSGRPIGKKTKYEPTGESYLDIFKGEIMPNGQIDAPMPFDKLNNSKYHKATPYFSQKLNSIFYVLSNTLDGDLEYDDNGRNSLAIGLQKINGGFNFLWRDLSTSFYYPFFDANTDRLYFAANLKGGYGGTDIYYVNTNKGNIMSAPVNLGPRINSPGNEIAPFIFENSLYFSSDVFYGLGGMDIYKANISIDELGIPLNLGSSINSVDDDFGFVIRNYNDGLLGYFSSNRNGGKGGDDVYGFMVDEKPGVKTLVLKGRVISNKSGIAISNATLVLKTKNGDVLKNMVSANDGTYRIEVPWQDDVSLEVTKEKYSSYKYNYDSLKLEETQSQELNIELVAYEDIVEEKEGQTVIKLNKFYFQRGQYSVNYEIATELDKVVEAIQLFPQLQLRIETHTDSRGGGATNFRLTQRRSDAIKKYLLEKGVSNSNILYSVGYGEDKILNNCTNGVYCIEMLHKRNQRSLVVVLNNNILFD</sequence>
<dbReference type="SUPFAM" id="SSF49478">
    <property type="entry name" value="Cna protein B-type domain"/>
    <property type="match status" value="1"/>
</dbReference>
<dbReference type="PROSITE" id="PS51123">
    <property type="entry name" value="OMPA_2"/>
    <property type="match status" value="1"/>
</dbReference>
<evidence type="ECO:0000259" key="5">
    <source>
        <dbReference type="PROSITE" id="PS51123"/>
    </source>
</evidence>
<dbReference type="Pfam" id="PF00691">
    <property type="entry name" value="OmpA"/>
    <property type="match status" value="1"/>
</dbReference>
<dbReference type="Pfam" id="PF13620">
    <property type="entry name" value="CarboxypepD_reg"/>
    <property type="match status" value="1"/>
</dbReference>
<dbReference type="InterPro" id="IPR050330">
    <property type="entry name" value="Bact_OuterMem_StrucFunc"/>
</dbReference>
<accession>A0ABU3BFU9</accession>
<evidence type="ECO:0000313" key="6">
    <source>
        <dbReference type="EMBL" id="MDT0621045.1"/>
    </source>
</evidence>
<dbReference type="InterPro" id="IPR006665">
    <property type="entry name" value="OmpA-like"/>
</dbReference>
<reference evidence="6 7" key="1">
    <citation type="submission" date="2023-09" db="EMBL/GenBank/DDBJ databases">
        <authorList>
            <person name="Rey-Velasco X."/>
        </authorList>
    </citation>
    <scope>NUCLEOTIDE SEQUENCE [LARGE SCALE GENOMIC DNA]</scope>
    <source>
        <strain evidence="6 7">P007</strain>
    </source>
</reference>
<dbReference type="InterPro" id="IPR011659">
    <property type="entry name" value="WD40"/>
</dbReference>
<keyword evidence="2 4" id="KW-0472">Membrane</keyword>
<feature type="domain" description="OmpA-like" evidence="5">
    <location>
        <begin position="518"/>
        <end position="640"/>
    </location>
</feature>
<dbReference type="InterPro" id="IPR036737">
    <property type="entry name" value="OmpA-like_sf"/>
</dbReference>
<proteinExistence type="predicted"/>
<dbReference type="Proteomes" id="UP001250662">
    <property type="component" value="Unassembled WGS sequence"/>
</dbReference>
<evidence type="ECO:0000256" key="3">
    <source>
        <dbReference type="ARBA" id="ARBA00023237"/>
    </source>
</evidence>
<dbReference type="SUPFAM" id="SSF103088">
    <property type="entry name" value="OmpA-like"/>
    <property type="match status" value="1"/>
</dbReference>